<gene>
    <name evidence="5" type="ORF">M408DRAFT_330395</name>
</gene>
<dbReference type="Pfam" id="PF00135">
    <property type="entry name" value="COesterase"/>
    <property type="match status" value="1"/>
</dbReference>
<organism evidence="5 6">
    <name type="scientific">Serendipita vermifera MAFF 305830</name>
    <dbReference type="NCBI Taxonomy" id="933852"/>
    <lineage>
        <taxon>Eukaryota</taxon>
        <taxon>Fungi</taxon>
        <taxon>Dikarya</taxon>
        <taxon>Basidiomycota</taxon>
        <taxon>Agaricomycotina</taxon>
        <taxon>Agaricomycetes</taxon>
        <taxon>Sebacinales</taxon>
        <taxon>Serendipitaceae</taxon>
        <taxon>Serendipita</taxon>
    </lineage>
</organism>
<name>A0A0C2WKC8_SERVB</name>
<accession>A0A0C2WKC8</accession>
<dbReference type="PROSITE" id="PS00122">
    <property type="entry name" value="CARBOXYLESTERASE_B_1"/>
    <property type="match status" value="1"/>
</dbReference>
<dbReference type="InterPro" id="IPR019826">
    <property type="entry name" value="Carboxylesterase_B_AS"/>
</dbReference>
<evidence type="ECO:0000256" key="1">
    <source>
        <dbReference type="ARBA" id="ARBA00005964"/>
    </source>
</evidence>
<evidence type="ECO:0000313" key="6">
    <source>
        <dbReference type="Proteomes" id="UP000054097"/>
    </source>
</evidence>
<dbReference type="Proteomes" id="UP000054097">
    <property type="component" value="Unassembled WGS sequence"/>
</dbReference>
<feature type="domain" description="Carboxylesterase type B" evidence="4">
    <location>
        <begin position="42"/>
        <end position="505"/>
    </location>
</feature>
<evidence type="ECO:0000256" key="3">
    <source>
        <dbReference type="RuleBase" id="RU361235"/>
    </source>
</evidence>
<dbReference type="PANTHER" id="PTHR11559">
    <property type="entry name" value="CARBOXYLESTERASE"/>
    <property type="match status" value="1"/>
</dbReference>
<protein>
    <recommendedName>
        <fullName evidence="3">Carboxylic ester hydrolase</fullName>
        <ecNumber evidence="3">3.1.1.-</ecNumber>
    </recommendedName>
</protein>
<dbReference type="OrthoDB" id="408631at2759"/>
<dbReference type="SUPFAM" id="SSF53474">
    <property type="entry name" value="alpha/beta-Hydrolases"/>
    <property type="match status" value="1"/>
</dbReference>
<dbReference type="InterPro" id="IPR029058">
    <property type="entry name" value="AB_hydrolase_fold"/>
</dbReference>
<evidence type="ECO:0000259" key="4">
    <source>
        <dbReference type="Pfam" id="PF00135"/>
    </source>
</evidence>
<proteinExistence type="inferred from homology"/>
<dbReference type="GO" id="GO:0016787">
    <property type="term" value="F:hydrolase activity"/>
    <property type="evidence" value="ECO:0007669"/>
    <property type="project" value="UniProtKB-KW"/>
</dbReference>
<dbReference type="InterPro" id="IPR002018">
    <property type="entry name" value="CarbesteraseB"/>
</dbReference>
<dbReference type="AlphaFoldDB" id="A0A0C2WKC8"/>
<keyword evidence="2 3" id="KW-0378">Hydrolase</keyword>
<reference evidence="6" key="2">
    <citation type="submission" date="2015-01" db="EMBL/GenBank/DDBJ databases">
        <title>Evolutionary Origins and Diversification of the Mycorrhizal Mutualists.</title>
        <authorList>
            <consortium name="DOE Joint Genome Institute"/>
            <consortium name="Mycorrhizal Genomics Consortium"/>
            <person name="Kohler A."/>
            <person name="Kuo A."/>
            <person name="Nagy L.G."/>
            <person name="Floudas D."/>
            <person name="Copeland A."/>
            <person name="Barry K.W."/>
            <person name="Cichocki N."/>
            <person name="Veneault-Fourrey C."/>
            <person name="LaButti K."/>
            <person name="Lindquist E.A."/>
            <person name="Lipzen A."/>
            <person name="Lundell T."/>
            <person name="Morin E."/>
            <person name="Murat C."/>
            <person name="Riley R."/>
            <person name="Ohm R."/>
            <person name="Sun H."/>
            <person name="Tunlid A."/>
            <person name="Henrissat B."/>
            <person name="Grigoriev I.V."/>
            <person name="Hibbett D.S."/>
            <person name="Martin F."/>
        </authorList>
    </citation>
    <scope>NUCLEOTIDE SEQUENCE [LARGE SCALE GENOMIC DNA]</scope>
    <source>
        <strain evidence="6">MAFF 305830</strain>
    </source>
</reference>
<dbReference type="InterPro" id="IPR050309">
    <property type="entry name" value="Type-B_Carboxylest/Lipase"/>
</dbReference>
<dbReference type="STRING" id="933852.A0A0C2WKC8"/>
<dbReference type="HOGENOM" id="CLU_006586_10_7_1"/>
<reference evidence="5 6" key="1">
    <citation type="submission" date="2014-04" db="EMBL/GenBank/DDBJ databases">
        <authorList>
            <consortium name="DOE Joint Genome Institute"/>
            <person name="Kuo A."/>
            <person name="Zuccaro A."/>
            <person name="Kohler A."/>
            <person name="Nagy L.G."/>
            <person name="Floudas D."/>
            <person name="Copeland A."/>
            <person name="Barry K.W."/>
            <person name="Cichocki N."/>
            <person name="Veneault-Fourrey C."/>
            <person name="LaButti K."/>
            <person name="Lindquist E.A."/>
            <person name="Lipzen A."/>
            <person name="Lundell T."/>
            <person name="Morin E."/>
            <person name="Murat C."/>
            <person name="Sun H."/>
            <person name="Tunlid A."/>
            <person name="Henrissat B."/>
            <person name="Grigoriev I.V."/>
            <person name="Hibbett D.S."/>
            <person name="Martin F."/>
            <person name="Nordberg H.P."/>
            <person name="Cantor M.N."/>
            <person name="Hua S.X."/>
        </authorList>
    </citation>
    <scope>NUCLEOTIDE SEQUENCE [LARGE SCALE GENOMIC DNA]</scope>
    <source>
        <strain evidence="5 6">MAFF 305830</strain>
    </source>
</reference>
<keyword evidence="6" id="KW-1185">Reference proteome</keyword>
<evidence type="ECO:0000256" key="2">
    <source>
        <dbReference type="ARBA" id="ARBA00022801"/>
    </source>
</evidence>
<dbReference type="ESTHER" id="9homo-a0a0c2wkc8">
    <property type="family name" value="Fungal_carboxylesterase_lipase"/>
</dbReference>
<dbReference type="Gene3D" id="3.40.50.1820">
    <property type="entry name" value="alpha/beta hydrolase"/>
    <property type="match status" value="1"/>
</dbReference>
<dbReference type="EMBL" id="KN824303">
    <property type="protein sequence ID" value="KIM26793.1"/>
    <property type="molecule type" value="Genomic_DNA"/>
</dbReference>
<evidence type="ECO:0000313" key="5">
    <source>
        <dbReference type="EMBL" id="KIM26793.1"/>
    </source>
</evidence>
<dbReference type="EC" id="3.1.1.-" evidence="3"/>
<sequence>MRNSQYLVSLFALATSFLLFRYFTKITPVRVETDSVIYHGVQSKSGKVATFYGVPYAESPLGNRRFRAPVPLKYEPGEGKEKGVLNVRKKSKFCIQSSLNTSGTLGGAGSEECLHLNIYTPRAAVTQKQSEKLPVLVYIHQGAFLGGNPLSWSYEHWVDRFPNTVIVAIYYRLSIFGFLSAPSGEEDAGFDANAGFLDQLEALKWIKKNIGFFGGDNTRITLDGQSAGGASVLLHLLAYGGKQQLFQQAIAQSIYRPGIKTIAETKDHFNFVVEHAQCSKPGFSERDKVDCLRTKEIATLMRAAEAAHRHNPSWLYHPVVDGVIFQDTPTVLMNKGKISHVPILSGETTDETHIQFDNMEKELKRWYPALPQKDVAAFKKLYPESEFANESNATAAAVGEPLFRCASQTLVELMTKRGNRSYMYRFDERNPTDDGWRVNHSAENWWMFQGTNTGKNGTSTLTPFTKPSQERFANELIAYWLSFVHAGDPNAFNLPGVPHWPAWVNGKGPTYRQRMVLAQGKGSTDMTGSFVETKSAKEFDRCHAVNRMASKLRF</sequence>
<comment type="similarity">
    <text evidence="1 3">Belongs to the type-B carboxylesterase/lipase family.</text>
</comment>